<dbReference type="EMBL" id="AP022587">
    <property type="protein sequence ID" value="BBY21695.1"/>
    <property type="molecule type" value="Genomic_DNA"/>
</dbReference>
<proteinExistence type="predicted"/>
<protein>
    <submittedName>
        <fullName evidence="2">Uncharacterized protein</fullName>
    </submittedName>
</protein>
<feature type="region of interest" description="Disordered" evidence="1">
    <location>
        <begin position="54"/>
        <end position="88"/>
    </location>
</feature>
<name>A0A7I7Q5R4_9MYCO</name>
<dbReference type="KEGG" id="msto:MSTO_19000"/>
<gene>
    <name evidence="2" type="ORF">MSTO_19000</name>
</gene>
<keyword evidence="3" id="KW-1185">Reference proteome</keyword>
<evidence type="ECO:0000313" key="3">
    <source>
        <dbReference type="Proteomes" id="UP000467130"/>
    </source>
</evidence>
<evidence type="ECO:0000313" key="2">
    <source>
        <dbReference type="EMBL" id="BBY21695.1"/>
    </source>
</evidence>
<sequence length="88" mass="9264">MINADNSTGISSSGVDTGKASTGINNPSVRNPTAKWAIGEILITMGAGVGAAEPEATRASFHPGSRRRFRAASDDHPRGYDWSPPQRI</sequence>
<feature type="region of interest" description="Disordered" evidence="1">
    <location>
        <begin position="1"/>
        <end position="31"/>
    </location>
</feature>
<organism evidence="2 3">
    <name type="scientific">Mycobacterium stomatepiae</name>
    <dbReference type="NCBI Taxonomy" id="470076"/>
    <lineage>
        <taxon>Bacteria</taxon>
        <taxon>Bacillati</taxon>
        <taxon>Actinomycetota</taxon>
        <taxon>Actinomycetes</taxon>
        <taxon>Mycobacteriales</taxon>
        <taxon>Mycobacteriaceae</taxon>
        <taxon>Mycobacterium</taxon>
        <taxon>Mycobacterium simiae complex</taxon>
    </lineage>
</organism>
<dbReference type="Proteomes" id="UP000467130">
    <property type="component" value="Chromosome"/>
</dbReference>
<accession>A0A7I7Q5R4</accession>
<dbReference type="AlphaFoldDB" id="A0A7I7Q5R4"/>
<reference evidence="2 3" key="1">
    <citation type="journal article" date="2019" name="Emerg. Microbes Infect.">
        <title>Comprehensive subspecies identification of 175 nontuberculous mycobacteria species based on 7547 genomic profiles.</title>
        <authorList>
            <person name="Matsumoto Y."/>
            <person name="Kinjo T."/>
            <person name="Motooka D."/>
            <person name="Nabeya D."/>
            <person name="Jung N."/>
            <person name="Uechi K."/>
            <person name="Horii T."/>
            <person name="Iida T."/>
            <person name="Fujita J."/>
            <person name="Nakamura S."/>
        </authorList>
    </citation>
    <scope>NUCLEOTIDE SEQUENCE [LARGE SCALE GENOMIC DNA]</scope>
    <source>
        <strain evidence="2 3">JCM 17783</strain>
    </source>
</reference>
<evidence type="ECO:0000256" key="1">
    <source>
        <dbReference type="SAM" id="MobiDB-lite"/>
    </source>
</evidence>